<protein>
    <submittedName>
        <fullName evidence="4">Uncharacterized protein</fullName>
    </submittedName>
</protein>
<comment type="caution">
    <text evidence="4">The sequence shown here is derived from an EMBL/GenBank/DDBJ whole genome shotgun (WGS) entry which is preliminary data.</text>
</comment>
<name>A0A834PHE8_MARMO</name>
<feature type="region of interest" description="Disordered" evidence="3">
    <location>
        <begin position="157"/>
        <end position="184"/>
    </location>
</feature>
<evidence type="ECO:0000256" key="3">
    <source>
        <dbReference type="SAM" id="MobiDB-lite"/>
    </source>
</evidence>
<dbReference type="PANTHER" id="PTHR32083">
    <property type="entry name" value="CILIA AND FLAGELLA-ASSOCIATED PROTEIN 58-RELATED"/>
    <property type="match status" value="1"/>
</dbReference>
<evidence type="ECO:0000313" key="4">
    <source>
        <dbReference type="EMBL" id="KAF7459649.1"/>
    </source>
</evidence>
<dbReference type="Proteomes" id="UP000662637">
    <property type="component" value="Unassembled WGS sequence"/>
</dbReference>
<evidence type="ECO:0000256" key="1">
    <source>
        <dbReference type="ARBA" id="ARBA00023054"/>
    </source>
</evidence>
<gene>
    <name evidence="4" type="ORF">GHT09_020397</name>
</gene>
<proteinExistence type="predicted"/>
<dbReference type="EMBL" id="WJEC01008842">
    <property type="protein sequence ID" value="KAF7459649.1"/>
    <property type="molecule type" value="Genomic_DNA"/>
</dbReference>
<reference evidence="4" key="1">
    <citation type="submission" date="2020-08" db="EMBL/GenBank/DDBJ databases">
        <authorList>
            <person name="Shumante A."/>
            <person name="Zimin A.V."/>
            <person name="Puiu D."/>
            <person name="Salzberg S.L."/>
        </authorList>
    </citation>
    <scope>NUCLEOTIDE SEQUENCE</scope>
    <source>
        <strain evidence="4">WC2-LM</strain>
        <tissue evidence="4">Liver</tissue>
    </source>
</reference>
<accession>A0A834PHE8</accession>
<dbReference type="AlphaFoldDB" id="A0A834PHE8"/>
<organism evidence="4 5">
    <name type="scientific">Marmota monax</name>
    <name type="common">Woodchuck</name>
    <dbReference type="NCBI Taxonomy" id="9995"/>
    <lineage>
        <taxon>Eukaryota</taxon>
        <taxon>Metazoa</taxon>
        <taxon>Chordata</taxon>
        <taxon>Craniata</taxon>
        <taxon>Vertebrata</taxon>
        <taxon>Euteleostomi</taxon>
        <taxon>Mammalia</taxon>
        <taxon>Eutheria</taxon>
        <taxon>Euarchontoglires</taxon>
        <taxon>Glires</taxon>
        <taxon>Rodentia</taxon>
        <taxon>Sciuromorpha</taxon>
        <taxon>Sciuridae</taxon>
        <taxon>Xerinae</taxon>
        <taxon>Marmotini</taxon>
        <taxon>Marmota</taxon>
    </lineage>
</organism>
<evidence type="ECO:0000313" key="5">
    <source>
        <dbReference type="Proteomes" id="UP000662637"/>
    </source>
</evidence>
<dbReference type="GO" id="GO:0005856">
    <property type="term" value="C:cytoskeleton"/>
    <property type="evidence" value="ECO:0007669"/>
    <property type="project" value="TreeGrafter"/>
</dbReference>
<sequence>MIIRLQFDVPAAFLSDVSHEVLMTTSKAALQVQLSSSSVGSGAPDILLPSALPLDLFFQRQVQEKEKLYVELKHILARQPGPEAAEQLQIYRHTLREKTKQLKVLSSELNMYESQSQEYKYEIEKLGNELMNLKKKYLAQKRKELILKNKNRIPVDNSISVAEPTGPRFTGGGFPLSKTSKTKS</sequence>
<evidence type="ECO:0000256" key="2">
    <source>
        <dbReference type="SAM" id="Coils"/>
    </source>
</evidence>
<feature type="coiled-coil region" evidence="2">
    <location>
        <begin position="95"/>
        <end position="143"/>
    </location>
</feature>
<keyword evidence="1 2" id="KW-0175">Coiled coil</keyword>
<dbReference type="PANTHER" id="PTHR32083:SF31">
    <property type="entry name" value="CILIA- AND FLAGELLA-ASSOCIATED PROTEIN 58"/>
    <property type="match status" value="1"/>
</dbReference>